<dbReference type="Gene3D" id="3.40.630.30">
    <property type="match status" value="1"/>
</dbReference>
<dbReference type="InterPro" id="IPR000182">
    <property type="entry name" value="GNAT_dom"/>
</dbReference>
<name>A0A2U1JWN7_9FLAO</name>
<keyword evidence="2" id="KW-0808">Transferase</keyword>
<evidence type="ECO:0000259" key="1">
    <source>
        <dbReference type="PROSITE" id="PS51186"/>
    </source>
</evidence>
<dbReference type="OrthoDB" id="9803233at2"/>
<keyword evidence="3" id="KW-1185">Reference proteome</keyword>
<protein>
    <submittedName>
        <fullName evidence="2">N-acetyltransferase</fullName>
    </submittedName>
</protein>
<dbReference type="SUPFAM" id="SSF55729">
    <property type="entry name" value="Acyl-CoA N-acyltransferases (Nat)"/>
    <property type="match status" value="1"/>
</dbReference>
<dbReference type="InterPro" id="IPR016181">
    <property type="entry name" value="Acyl_CoA_acyltransferase"/>
</dbReference>
<gene>
    <name evidence="2" type="ORF">DB891_08095</name>
</gene>
<dbReference type="Proteomes" id="UP000245618">
    <property type="component" value="Unassembled WGS sequence"/>
</dbReference>
<dbReference type="AlphaFoldDB" id="A0A2U1JWN7"/>
<dbReference type="RefSeq" id="WP_116762353.1">
    <property type="nucleotide sequence ID" value="NZ_QCZH01000006.1"/>
</dbReference>
<organism evidence="2 3">
    <name type="scientific">Flavobacterium laiguense</name>
    <dbReference type="NCBI Taxonomy" id="2169409"/>
    <lineage>
        <taxon>Bacteria</taxon>
        <taxon>Pseudomonadati</taxon>
        <taxon>Bacteroidota</taxon>
        <taxon>Flavobacteriia</taxon>
        <taxon>Flavobacteriales</taxon>
        <taxon>Flavobacteriaceae</taxon>
        <taxon>Flavobacterium</taxon>
    </lineage>
</organism>
<reference evidence="2 3" key="1">
    <citation type="submission" date="2018-04" db="EMBL/GenBank/DDBJ databases">
        <title>Flavobacterium sp. nov., isolated from glacier ice.</title>
        <authorList>
            <person name="Liu Q."/>
            <person name="Xin Y.-H."/>
        </authorList>
    </citation>
    <scope>NUCLEOTIDE SEQUENCE [LARGE SCALE GENOMIC DNA]</scope>
    <source>
        <strain evidence="2 3">LB2P30</strain>
    </source>
</reference>
<dbReference type="EMBL" id="QCZH01000006">
    <property type="protein sequence ID" value="PWA09630.1"/>
    <property type="molecule type" value="Genomic_DNA"/>
</dbReference>
<evidence type="ECO:0000313" key="3">
    <source>
        <dbReference type="Proteomes" id="UP000245618"/>
    </source>
</evidence>
<dbReference type="PROSITE" id="PS51186">
    <property type="entry name" value="GNAT"/>
    <property type="match status" value="1"/>
</dbReference>
<sequence length="148" mass="17029">MLVIKISNPNDPSAYSIIEELSQNLYERFGSDGKNSFTDWENNNPKYLFVIAEWNTEIVGCGAIRPLSEKTGEVKRMFAKYPRKSIGQSILSFLETKAKELNYEELVLETRAKNEEACSFYLNSNYIKTPNYGKYADRLDAVCFQKNL</sequence>
<dbReference type="Pfam" id="PF00583">
    <property type="entry name" value="Acetyltransf_1"/>
    <property type="match status" value="1"/>
</dbReference>
<comment type="caution">
    <text evidence="2">The sequence shown here is derived from an EMBL/GenBank/DDBJ whole genome shotgun (WGS) entry which is preliminary data.</text>
</comment>
<dbReference type="CDD" id="cd04301">
    <property type="entry name" value="NAT_SF"/>
    <property type="match status" value="1"/>
</dbReference>
<evidence type="ECO:0000313" key="2">
    <source>
        <dbReference type="EMBL" id="PWA09630.1"/>
    </source>
</evidence>
<dbReference type="GO" id="GO:0016747">
    <property type="term" value="F:acyltransferase activity, transferring groups other than amino-acyl groups"/>
    <property type="evidence" value="ECO:0007669"/>
    <property type="project" value="InterPro"/>
</dbReference>
<feature type="domain" description="N-acetyltransferase" evidence="1">
    <location>
        <begin position="4"/>
        <end position="148"/>
    </location>
</feature>
<accession>A0A2U1JWN7</accession>
<proteinExistence type="predicted"/>